<dbReference type="GO" id="GO:0051301">
    <property type="term" value="P:cell division"/>
    <property type="evidence" value="ECO:0007669"/>
    <property type="project" value="UniProtKB-KW"/>
</dbReference>
<dbReference type="UniPathway" id="UPA00219"/>
<evidence type="ECO:0000256" key="2">
    <source>
        <dbReference type="ARBA" id="ARBA00022598"/>
    </source>
</evidence>
<evidence type="ECO:0000256" key="6">
    <source>
        <dbReference type="ARBA" id="ARBA00022960"/>
    </source>
</evidence>
<comment type="subcellular location">
    <subcellularLocation>
        <location evidence="10 11">Cytoplasm</location>
    </subcellularLocation>
</comment>
<evidence type="ECO:0000313" key="15">
    <source>
        <dbReference type="EMBL" id="RHD57550.1"/>
    </source>
</evidence>
<feature type="domain" description="Mur ligase central" evidence="14">
    <location>
        <begin position="116"/>
        <end position="316"/>
    </location>
</feature>
<sequence length="482" mass="50927">MVEIAVKYLQSTTGARFVAGDPDRVCRGVEIDSRAVTPDAVFVAFPGERVDGNAFAPAAIEAGAGAVVMTCEPTRELVDLALEHGSSILVADDPTEFLLRLAQGYRARLRCTVIGITGSIGKTTTKDVLAACLAKRYRVHATAGNFNSLIGLPLTILSAPADTQMLVLEMGMSDFGEIERLSRCAQPTFGIITKVGTSHIGMLGSREGIARAKAEIVSGMPASAENFEGNHSALVLHGEDDFTPFIIENFARPAGLDVVLAGTSTDDDVCATHIELDEDGCPVFDLTFEDGSSFKTRLSVPGAQSVPNALFAAAVAHRLGVPGFEIDEAFGELQMTGRRTQVRHAACGARVIDDSYNASPESMAAGLNLFSTLPCTGSRIAVLGEMGELGDDAERLHALVGAYAAAKRPSMLICVGGENARVMADAARLMGLDEGDVQVVPSCDALIRRYAGVMGERDLVLVKGSRFVGLDRFVEEVCADAR</sequence>
<dbReference type="Gene3D" id="3.40.1190.10">
    <property type="entry name" value="Mur-like, catalytic domain"/>
    <property type="match status" value="1"/>
</dbReference>
<dbReference type="EC" id="6.3.2.10" evidence="10 11"/>
<dbReference type="InterPro" id="IPR036565">
    <property type="entry name" value="Mur-like_cat_sf"/>
</dbReference>
<evidence type="ECO:0000256" key="7">
    <source>
        <dbReference type="ARBA" id="ARBA00022984"/>
    </source>
</evidence>
<keyword evidence="7 10" id="KW-0573">Peptidoglycan synthesis</keyword>
<dbReference type="Pfam" id="PF08245">
    <property type="entry name" value="Mur_ligase_M"/>
    <property type="match status" value="1"/>
</dbReference>
<evidence type="ECO:0000256" key="4">
    <source>
        <dbReference type="ARBA" id="ARBA00022741"/>
    </source>
</evidence>
<keyword evidence="9 10" id="KW-0961">Cell wall biogenesis/degradation</keyword>
<dbReference type="AlphaFoldDB" id="A0A414G018"/>
<evidence type="ECO:0000256" key="11">
    <source>
        <dbReference type="RuleBase" id="RU004136"/>
    </source>
</evidence>
<dbReference type="NCBIfam" id="TIGR01143">
    <property type="entry name" value="murF"/>
    <property type="match status" value="1"/>
</dbReference>
<dbReference type="InterPro" id="IPR036615">
    <property type="entry name" value="Mur_ligase_C_dom_sf"/>
</dbReference>
<comment type="catalytic activity">
    <reaction evidence="10 11">
        <text>D-alanyl-D-alanine + UDP-N-acetyl-alpha-D-muramoyl-L-alanyl-gamma-D-glutamyl-meso-2,6-diaminopimelate + ATP = UDP-N-acetyl-alpha-D-muramoyl-L-alanyl-gamma-D-glutamyl-meso-2,6-diaminopimeloyl-D-alanyl-D-alanine + ADP + phosphate + H(+)</text>
        <dbReference type="Rhea" id="RHEA:28374"/>
        <dbReference type="ChEBI" id="CHEBI:15378"/>
        <dbReference type="ChEBI" id="CHEBI:30616"/>
        <dbReference type="ChEBI" id="CHEBI:43474"/>
        <dbReference type="ChEBI" id="CHEBI:57822"/>
        <dbReference type="ChEBI" id="CHEBI:61386"/>
        <dbReference type="ChEBI" id="CHEBI:83905"/>
        <dbReference type="ChEBI" id="CHEBI:456216"/>
        <dbReference type="EC" id="6.3.2.10"/>
    </reaction>
</comment>
<feature type="domain" description="Mur ligase N-terminal catalytic" evidence="12">
    <location>
        <begin position="27"/>
        <end position="73"/>
    </location>
</feature>
<dbReference type="GO" id="GO:0047480">
    <property type="term" value="F:UDP-N-acetylmuramoyl-tripeptide-D-alanyl-D-alanine ligase activity"/>
    <property type="evidence" value="ECO:0007669"/>
    <property type="project" value="UniProtKB-UniRule"/>
</dbReference>
<dbReference type="SUPFAM" id="SSF53244">
    <property type="entry name" value="MurD-like peptide ligases, peptide-binding domain"/>
    <property type="match status" value="1"/>
</dbReference>
<comment type="similarity">
    <text evidence="10">Belongs to the MurCDEF family. MurF subfamily.</text>
</comment>
<protein>
    <recommendedName>
        <fullName evidence="10 11">UDP-N-acetylmuramoyl-tripeptide--D-alanyl-D-alanine ligase</fullName>
        <ecNumber evidence="10 11">6.3.2.10</ecNumber>
    </recommendedName>
    <alternativeName>
        <fullName evidence="10">D-alanyl-D-alanine-adding enzyme</fullName>
    </alternativeName>
</protein>
<evidence type="ECO:0000256" key="10">
    <source>
        <dbReference type="HAMAP-Rule" id="MF_02019"/>
    </source>
</evidence>
<dbReference type="InterPro" id="IPR013221">
    <property type="entry name" value="Mur_ligase_cen"/>
</dbReference>
<dbReference type="PANTHER" id="PTHR43024:SF1">
    <property type="entry name" value="UDP-N-ACETYLMURAMOYL-TRIPEPTIDE--D-ALANYL-D-ALANINE LIGASE"/>
    <property type="match status" value="1"/>
</dbReference>
<organism evidence="15 16">
    <name type="scientific">Collinsella intestinalis</name>
    <dbReference type="NCBI Taxonomy" id="147207"/>
    <lineage>
        <taxon>Bacteria</taxon>
        <taxon>Bacillati</taxon>
        <taxon>Actinomycetota</taxon>
        <taxon>Coriobacteriia</taxon>
        <taxon>Coriobacteriales</taxon>
        <taxon>Coriobacteriaceae</taxon>
        <taxon>Collinsella</taxon>
    </lineage>
</organism>
<dbReference type="Gene3D" id="3.40.1390.10">
    <property type="entry name" value="MurE/MurF, N-terminal domain"/>
    <property type="match status" value="1"/>
</dbReference>
<dbReference type="PANTHER" id="PTHR43024">
    <property type="entry name" value="UDP-N-ACETYLMURAMOYL-TRIPEPTIDE--D-ALANYL-D-ALANINE LIGASE"/>
    <property type="match status" value="1"/>
</dbReference>
<dbReference type="GO" id="GO:0005737">
    <property type="term" value="C:cytoplasm"/>
    <property type="evidence" value="ECO:0007669"/>
    <property type="project" value="UniProtKB-SubCell"/>
</dbReference>
<evidence type="ECO:0000256" key="1">
    <source>
        <dbReference type="ARBA" id="ARBA00022490"/>
    </source>
</evidence>
<dbReference type="GO" id="GO:0008766">
    <property type="term" value="F:UDP-N-acetylmuramoylalanyl-D-glutamyl-2,6-diaminopimelate-D-alanyl-D-alanine ligase activity"/>
    <property type="evidence" value="ECO:0007669"/>
    <property type="project" value="RHEA"/>
</dbReference>
<dbReference type="EMBL" id="QSJI01000001">
    <property type="protein sequence ID" value="RHD57550.1"/>
    <property type="molecule type" value="Genomic_DNA"/>
</dbReference>
<evidence type="ECO:0000256" key="8">
    <source>
        <dbReference type="ARBA" id="ARBA00023306"/>
    </source>
</evidence>
<evidence type="ECO:0000256" key="3">
    <source>
        <dbReference type="ARBA" id="ARBA00022618"/>
    </source>
</evidence>
<feature type="domain" description="Mur ligase C-terminal" evidence="13">
    <location>
        <begin position="338"/>
        <end position="466"/>
    </location>
</feature>
<evidence type="ECO:0000256" key="9">
    <source>
        <dbReference type="ARBA" id="ARBA00023316"/>
    </source>
</evidence>
<dbReference type="RefSeq" id="WP_118271325.1">
    <property type="nucleotide sequence ID" value="NZ_QSJI01000001.1"/>
</dbReference>
<proteinExistence type="inferred from homology"/>
<evidence type="ECO:0000313" key="16">
    <source>
        <dbReference type="Proteomes" id="UP000286050"/>
    </source>
</evidence>
<keyword evidence="8 10" id="KW-0131">Cell cycle</keyword>
<dbReference type="InterPro" id="IPR004101">
    <property type="entry name" value="Mur_ligase_C"/>
</dbReference>
<dbReference type="Pfam" id="PF02875">
    <property type="entry name" value="Mur_ligase_C"/>
    <property type="match status" value="1"/>
</dbReference>
<dbReference type="Pfam" id="PF01225">
    <property type="entry name" value="Mur_ligase"/>
    <property type="match status" value="1"/>
</dbReference>
<evidence type="ECO:0000259" key="12">
    <source>
        <dbReference type="Pfam" id="PF01225"/>
    </source>
</evidence>
<evidence type="ECO:0000259" key="14">
    <source>
        <dbReference type="Pfam" id="PF08245"/>
    </source>
</evidence>
<keyword evidence="4 10" id="KW-0547">Nucleotide-binding</keyword>
<evidence type="ECO:0000256" key="5">
    <source>
        <dbReference type="ARBA" id="ARBA00022840"/>
    </source>
</evidence>
<keyword evidence="1 10" id="KW-0963">Cytoplasm</keyword>
<accession>A0A414G018</accession>
<reference evidence="15 16" key="1">
    <citation type="submission" date="2018-08" db="EMBL/GenBank/DDBJ databases">
        <title>A genome reference for cultivated species of the human gut microbiota.</title>
        <authorList>
            <person name="Zou Y."/>
            <person name="Xue W."/>
            <person name="Luo G."/>
        </authorList>
    </citation>
    <scope>NUCLEOTIDE SEQUENCE [LARGE SCALE GENOMIC DNA]</scope>
    <source>
        <strain evidence="15 16">AM30-5LB</strain>
    </source>
</reference>
<keyword evidence="2 10" id="KW-0436">Ligase</keyword>
<dbReference type="InterPro" id="IPR005863">
    <property type="entry name" value="UDP-N-AcMur_synth"/>
</dbReference>
<feature type="binding site" evidence="10">
    <location>
        <begin position="118"/>
        <end position="124"/>
    </location>
    <ligand>
        <name>ATP</name>
        <dbReference type="ChEBI" id="CHEBI:30616"/>
    </ligand>
</feature>
<keyword evidence="6 10" id="KW-0133">Cell shape</keyword>
<dbReference type="GO" id="GO:0071555">
    <property type="term" value="P:cell wall organization"/>
    <property type="evidence" value="ECO:0007669"/>
    <property type="project" value="UniProtKB-KW"/>
</dbReference>
<keyword evidence="5 10" id="KW-0067">ATP-binding</keyword>
<dbReference type="Proteomes" id="UP000286050">
    <property type="component" value="Unassembled WGS sequence"/>
</dbReference>
<evidence type="ECO:0000259" key="13">
    <source>
        <dbReference type="Pfam" id="PF02875"/>
    </source>
</evidence>
<comment type="caution">
    <text evidence="15">The sequence shown here is derived from an EMBL/GenBank/DDBJ whole genome shotgun (WGS) entry which is preliminary data.</text>
</comment>
<dbReference type="Gene3D" id="3.90.190.20">
    <property type="entry name" value="Mur ligase, C-terminal domain"/>
    <property type="match status" value="1"/>
</dbReference>
<dbReference type="GO" id="GO:0008360">
    <property type="term" value="P:regulation of cell shape"/>
    <property type="evidence" value="ECO:0007669"/>
    <property type="project" value="UniProtKB-KW"/>
</dbReference>
<dbReference type="GO" id="GO:0005524">
    <property type="term" value="F:ATP binding"/>
    <property type="evidence" value="ECO:0007669"/>
    <property type="project" value="UniProtKB-UniRule"/>
</dbReference>
<dbReference type="SUPFAM" id="SSF53623">
    <property type="entry name" value="MurD-like peptide ligases, catalytic domain"/>
    <property type="match status" value="1"/>
</dbReference>
<dbReference type="HAMAP" id="MF_02019">
    <property type="entry name" value="MurF"/>
    <property type="match status" value="1"/>
</dbReference>
<comment type="function">
    <text evidence="10 11">Involved in cell wall formation. Catalyzes the final step in the synthesis of UDP-N-acetylmuramoyl-pentapeptide, the precursor of murein.</text>
</comment>
<comment type="pathway">
    <text evidence="10 11">Cell wall biogenesis; peptidoglycan biosynthesis.</text>
</comment>
<dbReference type="InterPro" id="IPR000713">
    <property type="entry name" value="Mur_ligase_N"/>
</dbReference>
<gene>
    <name evidence="10" type="primary">murF</name>
    <name evidence="15" type="ORF">DW787_01545</name>
</gene>
<keyword evidence="3 10" id="KW-0132">Cell division</keyword>
<dbReference type="SUPFAM" id="SSF63418">
    <property type="entry name" value="MurE/MurF N-terminal domain"/>
    <property type="match status" value="1"/>
</dbReference>
<name>A0A414G018_9ACTN</name>
<dbReference type="InterPro" id="IPR051046">
    <property type="entry name" value="MurCDEF_CellWall_CoF430Synth"/>
</dbReference>
<dbReference type="InterPro" id="IPR035911">
    <property type="entry name" value="MurE/MurF_N"/>
</dbReference>
<dbReference type="GO" id="GO:0009252">
    <property type="term" value="P:peptidoglycan biosynthetic process"/>
    <property type="evidence" value="ECO:0007669"/>
    <property type="project" value="UniProtKB-UniRule"/>
</dbReference>